<keyword evidence="2" id="KW-0732">Signal</keyword>
<gene>
    <name evidence="3" type="ORF">BB560_005294</name>
</gene>
<evidence type="ECO:0000256" key="2">
    <source>
        <dbReference type="SAM" id="SignalP"/>
    </source>
</evidence>
<dbReference type="EMBL" id="MBFS01002081">
    <property type="protein sequence ID" value="PVV00330.1"/>
    <property type="molecule type" value="Genomic_DNA"/>
</dbReference>
<evidence type="ECO:0000256" key="1">
    <source>
        <dbReference type="SAM" id="MobiDB-lite"/>
    </source>
</evidence>
<feature type="chain" id="PRO_5015428044" evidence="2">
    <location>
        <begin position="18"/>
        <end position="145"/>
    </location>
</feature>
<dbReference type="Proteomes" id="UP000245609">
    <property type="component" value="Unassembled WGS sequence"/>
</dbReference>
<keyword evidence="4" id="KW-1185">Reference proteome</keyword>
<feature type="compositionally biased region" description="Low complexity" evidence="1">
    <location>
        <begin position="76"/>
        <end position="114"/>
    </location>
</feature>
<feature type="region of interest" description="Disordered" evidence="1">
    <location>
        <begin position="76"/>
        <end position="119"/>
    </location>
</feature>
<evidence type="ECO:0000313" key="4">
    <source>
        <dbReference type="Proteomes" id="UP000245609"/>
    </source>
</evidence>
<accession>A0A2T9Z6W7</accession>
<name>A0A2T9Z6W7_9FUNG</name>
<dbReference type="STRING" id="133381.A0A2T9Z6W7"/>
<dbReference type="AlphaFoldDB" id="A0A2T9Z6W7"/>
<evidence type="ECO:0000313" key="3">
    <source>
        <dbReference type="EMBL" id="PVV00330.1"/>
    </source>
</evidence>
<organism evidence="3 4">
    <name type="scientific">Smittium megazygosporum</name>
    <dbReference type="NCBI Taxonomy" id="133381"/>
    <lineage>
        <taxon>Eukaryota</taxon>
        <taxon>Fungi</taxon>
        <taxon>Fungi incertae sedis</taxon>
        <taxon>Zoopagomycota</taxon>
        <taxon>Kickxellomycotina</taxon>
        <taxon>Harpellomycetes</taxon>
        <taxon>Harpellales</taxon>
        <taxon>Legeriomycetaceae</taxon>
        <taxon>Smittium</taxon>
    </lineage>
</organism>
<sequence length="145" mass="15087">MKITITTLILFLYPVFSGSGFLSSKSKSKVGLNSVMDAAGVSRFKCSPGYIGFDCLIPIDKTLSKLLCYLKGVVDPNSTSPSAPTAPTISTAPTASNSSAADVTPTAAPTGPDGAPDRPLDARAACPLIVDIQKYMNKCVEDVLN</sequence>
<comment type="caution">
    <text evidence="3">The sequence shown here is derived from an EMBL/GenBank/DDBJ whole genome shotgun (WGS) entry which is preliminary data.</text>
</comment>
<proteinExistence type="predicted"/>
<reference evidence="3 4" key="1">
    <citation type="journal article" date="2018" name="MBio">
        <title>Comparative Genomics Reveals the Core Gene Toolbox for the Fungus-Insect Symbiosis.</title>
        <authorList>
            <person name="Wang Y."/>
            <person name="Stata M."/>
            <person name="Wang W."/>
            <person name="Stajich J.E."/>
            <person name="White M.M."/>
            <person name="Moncalvo J.M."/>
        </authorList>
    </citation>
    <scope>NUCLEOTIDE SEQUENCE [LARGE SCALE GENOMIC DNA]</scope>
    <source>
        <strain evidence="3 4">SC-DP-2</strain>
    </source>
</reference>
<feature type="signal peptide" evidence="2">
    <location>
        <begin position="1"/>
        <end position="17"/>
    </location>
</feature>
<protein>
    <submittedName>
        <fullName evidence="3">Uncharacterized protein</fullName>
    </submittedName>
</protein>